<proteinExistence type="inferred from homology"/>
<dbReference type="InterPro" id="IPR037512">
    <property type="entry name" value="PGPase_prok"/>
</dbReference>
<keyword evidence="12" id="KW-1185">Reference proteome</keyword>
<dbReference type="Gene3D" id="3.40.50.1000">
    <property type="entry name" value="HAD superfamily/HAD-like"/>
    <property type="match status" value="1"/>
</dbReference>
<dbReference type="EC" id="3.1.3.18" evidence="5 10"/>
<feature type="active site" description="Nucleophile" evidence="10">
    <location>
        <position position="7"/>
    </location>
</feature>
<comment type="catalytic activity">
    <reaction evidence="1 10">
        <text>2-phosphoglycolate + H2O = glycolate + phosphate</text>
        <dbReference type="Rhea" id="RHEA:14369"/>
        <dbReference type="ChEBI" id="CHEBI:15377"/>
        <dbReference type="ChEBI" id="CHEBI:29805"/>
        <dbReference type="ChEBI" id="CHEBI:43474"/>
        <dbReference type="ChEBI" id="CHEBI:58033"/>
        <dbReference type="EC" id="3.1.3.18"/>
    </reaction>
</comment>
<dbReference type="Pfam" id="PF00702">
    <property type="entry name" value="Hydrolase"/>
    <property type="match status" value="1"/>
</dbReference>
<comment type="caution">
    <text evidence="11">The sequence shown here is derived from an EMBL/GenBank/DDBJ whole genome shotgun (WGS) entry which is preliminary data.</text>
</comment>
<evidence type="ECO:0000313" key="11">
    <source>
        <dbReference type="EMBL" id="MCW8085172.1"/>
    </source>
</evidence>
<comment type="similarity">
    <text evidence="4 10">Belongs to the HAD-like hydrolase superfamily. CbbY/CbbZ/Gph/YieH family.</text>
</comment>
<comment type="pathway">
    <text evidence="3 10">Organic acid metabolism; glycolate biosynthesis; glycolate from 2-phosphoglycolate: step 1/1.</text>
</comment>
<dbReference type="InterPro" id="IPR036412">
    <property type="entry name" value="HAD-like_sf"/>
</dbReference>
<protein>
    <recommendedName>
        <fullName evidence="5 10">Phosphoglycolate phosphatase</fullName>
        <shortName evidence="10">PGP</shortName>
        <shortName evidence="10">PGPase</shortName>
        <ecNumber evidence="5 10">3.1.3.18</ecNumber>
    </recommendedName>
</protein>
<dbReference type="PANTHER" id="PTHR43434">
    <property type="entry name" value="PHOSPHOGLYCOLATE PHOSPHATASE"/>
    <property type="match status" value="1"/>
</dbReference>
<reference evidence="11 12" key="1">
    <citation type="submission" date="2022-10" db="EMBL/GenBank/DDBJ databases">
        <title>Roseococcus glaciei nov., sp. nov., isolated from glacier.</title>
        <authorList>
            <person name="Liu Q."/>
            <person name="Xin Y.-H."/>
        </authorList>
    </citation>
    <scope>NUCLEOTIDE SEQUENCE [LARGE SCALE GENOMIC DNA]</scope>
    <source>
        <strain evidence="11 12">MDT2-1-1</strain>
    </source>
</reference>
<keyword evidence="6 10" id="KW-0479">Metal-binding</keyword>
<dbReference type="PANTHER" id="PTHR43434:SF1">
    <property type="entry name" value="PHOSPHOGLYCOLATE PHOSPHATASE"/>
    <property type="match status" value="1"/>
</dbReference>
<evidence type="ECO:0000256" key="2">
    <source>
        <dbReference type="ARBA" id="ARBA00001946"/>
    </source>
</evidence>
<feature type="binding site" evidence="10">
    <location>
        <position position="165"/>
    </location>
    <ligand>
        <name>Mg(2+)</name>
        <dbReference type="ChEBI" id="CHEBI:18420"/>
    </ligand>
</feature>
<name>A0ABT3NSP5_9PROT</name>
<dbReference type="InterPro" id="IPR050155">
    <property type="entry name" value="HAD-like_hydrolase_sf"/>
</dbReference>
<evidence type="ECO:0000256" key="5">
    <source>
        <dbReference type="ARBA" id="ARBA00013078"/>
    </source>
</evidence>
<dbReference type="GO" id="GO:0016787">
    <property type="term" value="F:hydrolase activity"/>
    <property type="evidence" value="ECO:0007669"/>
    <property type="project" value="UniProtKB-KW"/>
</dbReference>
<keyword evidence="8 10" id="KW-0460">Magnesium</keyword>
<dbReference type="RefSeq" id="WP_301589018.1">
    <property type="nucleotide sequence ID" value="NZ_JAPFQI010000002.1"/>
</dbReference>
<comment type="function">
    <text evidence="10">Specifically catalyzes the dephosphorylation of 2-phosphoglycolate. Is involved in the dissimilation of the intracellular 2-phosphoglycolate formed during the DNA repair of 3'-phosphoglycolate ends, a major class of DNA lesions induced by oxidative stress.</text>
</comment>
<evidence type="ECO:0000256" key="4">
    <source>
        <dbReference type="ARBA" id="ARBA00006171"/>
    </source>
</evidence>
<evidence type="ECO:0000256" key="9">
    <source>
        <dbReference type="ARBA" id="ARBA00023277"/>
    </source>
</evidence>
<dbReference type="SUPFAM" id="SSF56784">
    <property type="entry name" value="HAD-like"/>
    <property type="match status" value="1"/>
</dbReference>
<keyword evidence="9 10" id="KW-0119">Carbohydrate metabolism</keyword>
<comment type="cofactor">
    <cofactor evidence="2 10">
        <name>Mg(2+)</name>
        <dbReference type="ChEBI" id="CHEBI:18420"/>
    </cofactor>
</comment>
<dbReference type="PRINTS" id="PR00413">
    <property type="entry name" value="HADHALOGNASE"/>
</dbReference>
<dbReference type="InterPro" id="IPR023198">
    <property type="entry name" value="PGP-like_dom2"/>
</dbReference>
<evidence type="ECO:0000256" key="7">
    <source>
        <dbReference type="ARBA" id="ARBA00022801"/>
    </source>
</evidence>
<evidence type="ECO:0000256" key="1">
    <source>
        <dbReference type="ARBA" id="ARBA00000830"/>
    </source>
</evidence>
<accession>A0ABT3NSP5</accession>
<dbReference type="SFLD" id="SFLDG01129">
    <property type="entry name" value="C1.5:_HAD__Beta-PGM__Phosphata"/>
    <property type="match status" value="1"/>
</dbReference>
<feature type="binding site" evidence="10">
    <location>
        <position position="7"/>
    </location>
    <ligand>
        <name>Mg(2+)</name>
        <dbReference type="ChEBI" id="CHEBI:18420"/>
    </ligand>
</feature>
<evidence type="ECO:0000313" key="12">
    <source>
        <dbReference type="Proteomes" id="UP001526430"/>
    </source>
</evidence>
<sequence length="208" mass="21196">MPLAIFDLDGTLVHSAPDIAAALNRLMARRALPPFALPEVQAMIGDGARALLAKAFAARGAAWGEEDFGSFLPDLEANSAVLSRPFPGIPEALAGLAEARWGLAVCTNKPIAATRALLEGLGLAGRFSVVLGGDSLSVRKPDPGHVRGVLEAAGAAPGEAVMIGDHANDVLAARGAGVRSVFAAWGYGADPGADAVAFSPAELLQTVR</sequence>
<dbReference type="Proteomes" id="UP001526430">
    <property type="component" value="Unassembled WGS sequence"/>
</dbReference>
<dbReference type="SFLD" id="SFLDS00003">
    <property type="entry name" value="Haloacid_Dehalogenase"/>
    <property type="match status" value="1"/>
</dbReference>
<keyword evidence="7 10" id="KW-0378">Hydrolase</keyword>
<dbReference type="InterPro" id="IPR023214">
    <property type="entry name" value="HAD_sf"/>
</dbReference>
<dbReference type="NCBIfam" id="TIGR01549">
    <property type="entry name" value="HAD-SF-IA-v1"/>
    <property type="match status" value="1"/>
</dbReference>
<dbReference type="EMBL" id="JAPFQI010000002">
    <property type="protein sequence ID" value="MCW8085172.1"/>
    <property type="molecule type" value="Genomic_DNA"/>
</dbReference>
<evidence type="ECO:0000256" key="8">
    <source>
        <dbReference type="ARBA" id="ARBA00022842"/>
    </source>
</evidence>
<evidence type="ECO:0000256" key="3">
    <source>
        <dbReference type="ARBA" id="ARBA00004818"/>
    </source>
</evidence>
<dbReference type="Gene3D" id="1.10.150.240">
    <property type="entry name" value="Putative phosphatase, domain 2"/>
    <property type="match status" value="1"/>
</dbReference>
<evidence type="ECO:0000256" key="6">
    <source>
        <dbReference type="ARBA" id="ARBA00022723"/>
    </source>
</evidence>
<dbReference type="HAMAP" id="MF_00495">
    <property type="entry name" value="GPH_hydrolase_bact"/>
    <property type="match status" value="1"/>
</dbReference>
<feature type="binding site" evidence="10">
    <location>
        <position position="9"/>
    </location>
    <ligand>
        <name>Mg(2+)</name>
        <dbReference type="ChEBI" id="CHEBI:18420"/>
    </ligand>
</feature>
<organism evidence="11 12">
    <name type="scientific">Sabulicella glaciei</name>
    <dbReference type="NCBI Taxonomy" id="2984948"/>
    <lineage>
        <taxon>Bacteria</taxon>
        <taxon>Pseudomonadati</taxon>
        <taxon>Pseudomonadota</taxon>
        <taxon>Alphaproteobacteria</taxon>
        <taxon>Acetobacterales</taxon>
        <taxon>Acetobacteraceae</taxon>
        <taxon>Sabulicella</taxon>
    </lineage>
</organism>
<dbReference type="InterPro" id="IPR006439">
    <property type="entry name" value="HAD-SF_hydro_IA"/>
</dbReference>
<evidence type="ECO:0000256" key="10">
    <source>
        <dbReference type="HAMAP-Rule" id="MF_00495"/>
    </source>
</evidence>
<gene>
    <name evidence="11" type="ORF">OF850_06005</name>
</gene>